<evidence type="ECO:0000256" key="1">
    <source>
        <dbReference type="SAM" id="Phobius"/>
    </source>
</evidence>
<sequence length="687" mass="77215">MPYYAFIVGVNQDWPEQRCSHGDIGLARCLRGQHVQLPRDHLVEVYDERATRSNILRSLDRLLDLRRRNNKRLSQRTIARKKEDLDDTLLFYYGGHGKHREFCTGNQSVKNGELHTEPWLKHSDIIELLERKFKGGTVWCIIDCCHSGGFGQAVVQKYRDATYLNVNYGCIMSVPPTDEAGLEWTMTECLIRAFTGDLKCSVGDSNLNYLSTKNGIHPILNAVALAPNVDATKDNIIYTQPSWEQVIEYLADEMARIKGNRLTTLFLGKGMEDGKVLKRPCIYRETTSDIPCSSIGISRDETWMEPFLRRCHTVNDGVFVKYVGNSVSDRNDDNTSYSRARIGWFPGRIISITEPNHSSVNEESPNDNHVMACIELYDVIFQSRWTITQRLYMNSFSSGSGAILGSHPFGFGFNPLKCATAITRLAEKLAYYDVSFPSGRSVTALWEDGKFYSATTLYYQEVNWEEIDDDLAIGPCVPLRWDDDNSVSFVPTVACIEKCSSKDEISLSNTSEFESTPTEVMMASFERAGKTLNGNSPICERSGVEDNATSWEAYDAEDCNWTSVTLMNTVAVSDLPLKVLAYHMCYLESGAFSVIHWESDSSLSVVPNTYLRRRLLIDEESDDDNSEDGSSCADEVETSGLEDVKTYIAENCSIPKGKNLSHRIIMQCSVAVVIFALGALVGFKSKR</sequence>
<dbReference type="InterPro" id="IPR011600">
    <property type="entry name" value="Pept_C14_caspase"/>
</dbReference>
<keyword evidence="1" id="KW-0472">Membrane</keyword>
<organism evidence="3 4">
    <name type="scientific">Discostella pseudostelligera</name>
    <dbReference type="NCBI Taxonomy" id="259834"/>
    <lineage>
        <taxon>Eukaryota</taxon>
        <taxon>Sar</taxon>
        <taxon>Stramenopiles</taxon>
        <taxon>Ochrophyta</taxon>
        <taxon>Bacillariophyta</taxon>
        <taxon>Coscinodiscophyceae</taxon>
        <taxon>Thalassiosirophycidae</taxon>
        <taxon>Stephanodiscales</taxon>
        <taxon>Stephanodiscaceae</taxon>
        <taxon>Discostella</taxon>
    </lineage>
</organism>
<proteinExistence type="predicted"/>
<protein>
    <recommendedName>
        <fullName evidence="2">Peptidase C14 caspase domain-containing protein</fullName>
    </recommendedName>
</protein>
<feature type="transmembrane region" description="Helical" evidence="1">
    <location>
        <begin position="664"/>
        <end position="683"/>
    </location>
</feature>
<keyword evidence="1" id="KW-0812">Transmembrane</keyword>
<dbReference type="Pfam" id="PF00656">
    <property type="entry name" value="Peptidase_C14"/>
    <property type="match status" value="1"/>
</dbReference>
<dbReference type="AlphaFoldDB" id="A0ABD3MH62"/>
<evidence type="ECO:0000313" key="3">
    <source>
        <dbReference type="EMBL" id="KAL3763263.1"/>
    </source>
</evidence>
<dbReference type="EMBL" id="JALLBG020000124">
    <property type="protein sequence ID" value="KAL3763263.1"/>
    <property type="molecule type" value="Genomic_DNA"/>
</dbReference>
<dbReference type="Proteomes" id="UP001530293">
    <property type="component" value="Unassembled WGS sequence"/>
</dbReference>
<name>A0ABD3MH62_9STRA</name>
<accession>A0ABD3MH62</accession>
<keyword evidence="4" id="KW-1185">Reference proteome</keyword>
<gene>
    <name evidence="3" type="ORF">ACHAWU_008966</name>
</gene>
<feature type="domain" description="Peptidase C14 caspase" evidence="2">
    <location>
        <begin position="62"/>
        <end position="151"/>
    </location>
</feature>
<evidence type="ECO:0000259" key="2">
    <source>
        <dbReference type="Pfam" id="PF00656"/>
    </source>
</evidence>
<comment type="caution">
    <text evidence="3">The sequence shown here is derived from an EMBL/GenBank/DDBJ whole genome shotgun (WGS) entry which is preliminary data.</text>
</comment>
<dbReference type="Gene3D" id="3.40.50.1460">
    <property type="match status" value="1"/>
</dbReference>
<evidence type="ECO:0000313" key="4">
    <source>
        <dbReference type="Proteomes" id="UP001530293"/>
    </source>
</evidence>
<reference evidence="3 4" key="1">
    <citation type="submission" date="2024-10" db="EMBL/GenBank/DDBJ databases">
        <title>Updated reference genomes for cyclostephanoid diatoms.</title>
        <authorList>
            <person name="Roberts W.R."/>
            <person name="Alverson A.J."/>
        </authorList>
    </citation>
    <scope>NUCLEOTIDE SEQUENCE [LARGE SCALE GENOMIC DNA]</scope>
    <source>
        <strain evidence="3 4">AJA232-27</strain>
    </source>
</reference>
<keyword evidence="1" id="KW-1133">Transmembrane helix</keyword>